<dbReference type="PANTHER" id="PTHR24100">
    <property type="entry name" value="BUTYROPHILIN"/>
    <property type="match status" value="1"/>
</dbReference>
<dbReference type="GO" id="GO:0009897">
    <property type="term" value="C:external side of plasma membrane"/>
    <property type="evidence" value="ECO:0007669"/>
    <property type="project" value="TreeGrafter"/>
</dbReference>
<dbReference type="PANTHER" id="PTHR24100:SF151">
    <property type="entry name" value="ICOS LIGAND"/>
    <property type="match status" value="1"/>
</dbReference>
<dbReference type="PROSITE" id="PS50835">
    <property type="entry name" value="IG_LIKE"/>
    <property type="match status" value="1"/>
</dbReference>
<keyword evidence="2 4" id="KW-0472">Membrane</keyword>
<feature type="domain" description="Ig-like" evidence="6">
    <location>
        <begin position="29"/>
        <end position="137"/>
    </location>
</feature>
<feature type="transmembrane region" description="Helical" evidence="4">
    <location>
        <begin position="255"/>
        <end position="278"/>
    </location>
</feature>
<dbReference type="Proteomes" id="UP001153269">
    <property type="component" value="Unassembled WGS sequence"/>
</dbReference>
<dbReference type="Pfam" id="PF22705">
    <property type="entry name" value="C2-set_3"/>
    <property type="match status" value="1"/>
</dbReference>
<dbReference type="InterPro" id="IPR013783">
    <property type="entry name" value="Ig-like_fold"/>
</dbReference>
<evidence type="ECO:0000313" key="8">
    <source>
        <dbReference type="Proteomes" id="UP001153269"/>
    </source>
</evidence>
<keyword evidence="4" id="KW-1133">Transmembrane helix</keyword>
<evidence type="ECO:0000256" key="3">
    <source>
        <dbReference type="ARBA" id="ARBA00023319"/>
    </source>
</evidence>
<dbReference type="InterPro" id="IPR036179">
    <property type="entry name" value="Ig-like_dom_sf"/>
</dbReference>
<keyword evidence="8" id="KW-1185">Reference proteome</keyword>
<name>A0A9N7UT95_PLEPL</name>
<keyword evidence="5" id="KW-0732">Signal</keyword>
<keyword evidence="4" id="KW-0812">Transmembrane</keyword>
<protein>
    <recommendedName>
        <fullName evidence="6">Ig-like domain-containing protein</fullName>
    </recommendedName>
</protein>
<comment type="caution">
    <text evidence="7">The sequence shown here is derived from an EMBL/GenBank/DDBJ whole genome shotgun (WGS) entry which is preliminary data.</text>
</comment>
<dbReference type="AlphaFoldDB" id="A0A9N7UT95"/>
<evidence type="ECO:0000256" key="4">
    <source>
        <dbReference type="SAM" id="Phobius"/>
    </source>
</evidence>
<dbReference type="InterPro" id="IPR007110">
    <property type="entry name" value="Ig-like_dom"/>
</dbReference>
<organism evidence="7 8">
    <name type="scientific">Pleuronectes platessa</name>
    <name type="common">European plaice</name>
    <dbReference type="NCBI Taxonomy" id="8262"/>
    <lineage>
        <taxon>Eukaryota</taxon>
        <taxon>Metazoa</taxon>
        <taxon>Chordata</taxon>
        <taxon>Craniata</taxon>
        <taxon>Vertebrata</taxon>
        <taxon>Euteleostomi</taxon>
        <taxon>Actinopterygii</taxon>
        <taxon>Neopterygii</taxon>
        <taxon>Teleostei</taxon>
        <taxon>Neoteleostei</taxon>
        <taxon>Acanthomorphata</taxon>
        <taxon>Carangaria</taxon>
        <taxon>Pleuronectiformes</taxon>
        <taxon>Pleuronectoidei</taxon>
        <taxon>Pleuronectidae</taxon>
        <taxon>Pleuronectes</taxon>
    </lineage>
</organism>
<feature type="chain" id="PRO_5040355870" description="Ig-like domain-containing protein" evidence="5">
    <location>
        <begin position="20"/>
        <end position="310"/>
    </location>
</feature>
<accession>A0A9N7UT95</accession>
<dbReference type="GO" id="GO:0005102">
    <property type="term" value="F:signaling receptor binding"/>
    <property type="evidence" value="ECO:0007669"/>
    <property type="project" value="TreeGrafter"/>
</dbReference>
<evidence type="ECO:0000259" key="6">
    <source>
        <dbReference type="PROSITE" id="PS50835"/>
    </source>
</evidence>
<evidence type="ECO:0000256" key="5">
    <source>
        <dbReference type="SAM" id="SignalP"/>
    </source>
</evidence>
<proteinExistence type="predicted"/>
<evidence type="ECO:0000256" key="1">
    <source>
        <dbReference type="ARBA" id="ARBA00004370"/>
    </source>
</evidence>
<sequence length="310" mass="34881">MFWFNTTCWILFTFTRVAARSVLRDRQGPDVNKVFVTEGDDVILPCSPGPNVNIEATVFDWKKENKEVFMFTKDKFFGNSRADQDQDFKGRVSHFAEELKQGNASILLRGTRTTDSGNYTCIFPHLGSGQRYRIELVVEMIFRNRLGQIEGAATTPYVKIRNVTGDGVLLECLVPGAHPEPQVEWQTSDGSVVPAEEPQVSPRGHRFDVLLLTTVKRPLQHVPLWSSRGFGHVIHNELLVPDNLFEDKSSTSSSWLIVAIITLIVALVIEPLVIVLLVKTIMNQRKKAKQKGSSTEVLTERTVVPVFCSR</sequence>
<evidence type="ECO:0000256" key="2">
    <source>
        <dbReference type="ARBA" id="ARBA00023136"/>
    </source>
</evidence>
<gene>
    <name evidence="7" type="ORF">PLEPLA_LOCUS23994</name>
</gene>
<comment type="subcellular location">
    <subcellularLocation>
        <location evidence="1">Membrane</location>
    </subcellularLocation>
</comment>
<reference evidence="7" key="1">
    <citation type="submission" date="2020-03" db="EMBL/GenBank/DDBJ databases">
        <authorList>
            <person name="Weist P."/>
        </authorList>
    </citation>
    <scope>NUCLEOTIDE SEQUENCE</scope>
</reference>
<dbReference type="InterPro" id="IPR003599">
    <property type="entry name" value="Ig_sub"/>
</dbReference>
<dbReference type="Gene3D" id="2.60.40.10">
    <property type="entry name" value="Immunoglobulins"/>
    <property type="match status" value="2"/>
</dbReference>
<dbReference type="GO" id="GO:0050852">
    <property type="term" value="P:T cell receptor signaling pathway"/>
    <property type="evidence" value="ECO:0007669"/>
    <property type="project" value="TreeGrafter"/>
</dbReference>
<evidence type="ECO:0000313" key="7">
    <source>
        <dbReference type="EMBL" id="CAB1435979.1"/>
    </source>
</evidence>
<dbReference type="InterPro" id="IPR050504">
    <property type="entry name" value="IgSF_BTN/MOG"/>
</dbReference>
<dbReference type="Pfam" id="PF07686">
    <property type="entry name" value="V-set"/>
    <property type="match status" value="1"/>
</dbReference>
<dbReference type="InterPro" id="IPR053896">
    <property type="entry name" value="BTN3A2-like_Ig-C"/>
</dbReference>
<dbReference type="InterPro" id="IPR013106">
    <property type="entry name" value="Ig_V-set"/>
</dbReference>
<dbReference type="GO" id="GO:0001817">
    <property type="term" value="P:regulation of cytokine production"/>
    <property type="evidence" value="ECO:0007669"/>
    <property type="project" value="TreeGrafter"/>
</dbReference>
<dbReference type="EMBL" id="CADEAL010001836">
    <property type="protein sequence ID" value="CAB1435979.1"/>
    <property type="molecule type" value="Genomic_DNA"/>
</dbReference>
<feature type="signal peptide" evidence="5">
    <location>
        <begin position="1"/>
        <end position="19"/>
    </location>
</feature>
<dbReference type="SMART" id="SM00409">
    <property type="entry name" value="IG"/>
    <property type="match status" value="1"/>
</dbReference>
<dbReference type="SUPFAM" id="SSF48726">
    <property type="entry name" value="Immunoglobulin"/>
    <property type="match status" value="2"/>
</dbReference>
<keyword evidence="3" id="KW-0393">Immunoglobulin domain</keyword>